<evidence type="ECO:0000259" key="3">
    <source>
        <dbReference type="Pfam" id="PF00185"/>
    </source>
</evidence>
<dbReference type="PRINTS" id="PR00102">
    <property type="entry name" value="OTCASE"/>
</dbReference>
<feature type="domain" description="Aspartate/ornithine carbamoyltransferase carbamoyl-P binding" evidence="4">
    <location>
        <begin position="4"/>
        <end position="164"/>
    </location>
</feature>
<dbReference type="EMBL" id="LAZR01059893">
    <property type="protein sequence ID" value="KKK66836.1"/>
    <property type="molecule type" value="Genomic_DNA"/>
</dbReference>
<dbReference type="GO" id="GO:0019240">
    <property type="term" value="P:citrulline biosynthetic process"/>
    <property type="evidence" value="ECO:0007669"/>
    <property type="project" value="TreeGrafter"/>
</dbReference>
<feature type="domain" description="Aspartate/ornithine carbamoyltransferase Asp/Orn-binding" evidence="3">
    <location>
        <begin position="170"/>
        <end position="240"/>
    </location>
</feature>
<gene>
    <name evidence="5" type="ORF">LCGC14_2960100</name>
</gene>
<dbReference type="Gene3D" id="3.40.50.1370">
    <property type="entry name" value="Aspartate/ornithine carbamoyltransferase"/>
    <property type="match status" value="2"/>
</dbReference>
<dbReference type="InterPro" id="IPR002292">
    <property type="entry name" value="Orn/put_carbamltrans"/>
</dbReference>
<accession>A0A0F9A3T2</accession>
<keyword evidence="1" id="KW-0808">Transferase</keyword>
<feature type="compositionally biased region" description="Low complexity" evidence="2">
    <location>
        <begin position="247"/>
        <end position="269"/>
    </location>
</feature>
<protein>
    <recommendedName>
        <fullName evidence="6">Aspartate/ornithine carbamoyltransferase carbamoyl-P binding domain-containing protein</fullName>
    </recommendedName>
</protein>
<feature type="region of interest" description="Disordered" evidence="2">
    <location>
        <begin position="31"/>
        <end position="56"/>
    </location>
</feature>
<evidence type="ECO:0000259" key="4">
    <source>
        <dbReference type="Pfam" id="PF02729"/>
    </source>
</evidence>
<dbReference type="PANTHER" id="PTHR45753">
    <property type="entry name" value="ORNITHINE CARBAMOYLTRANSFERASE, MITOCHONDRIAL"/>
    <property type="match status" value="1"/>
</dbReference>
<evidence type="ECO:0000256" key="1">
    <source>
        <dbReference type="ARBA" id="ARBA00022679"/>
    </source>
</evidence>
<evidence type="ECO:0000313" key="5">
    <source>
        <dbReference type="EMBL" id="KKK66836.1"/>
    </source>
</evidence>
<name>A0A0F9A3T2_9ZZZZ</name>
<dbReference type="GO" id="GO:0042450">
    <property type="term" value="P:L-arginine biosynthetic process via ornithine"/>
    <property type="evidence" value="ECO:0007669"/>
    <property type="project" value="TreeGrafter"/>
</dbReference>
<dbReference type="PRINTS" id="PR00100">
    <property type="entry name" value="AOTCASE"/>
</dbReference>
<dbReference type="PANTHER" id="PTHR45753:SF3">
    <property type="entry name" value="ORNITHINE TRANSCARBAMYLASE, MITOCHONDRIAL"/>
    <property type="match status" value="1"/>
</dbReference>
<dbReference type="GO" id="GO:0004585">
    <property type="term" value="F:ornithine carbamoyltransferase activity"/>
    <property type="evidence" value="ECO:0007669"/>
    <property type="project" value="TreeGrafter"/>
</dbReference>
<dbReference type="GO" id="GO:0016597">
    <property type="term" value="F:amino acid binding"/>
    <property type="evidence" value="ECO:0007669"/>
    <property type="project" value="InterPro"/>
</dbReference>
<organism evidence="5">
    <name type="scientific">marine sediment metagenome</name>
    <dbReference type="NCBI Taxonomy" id="412755"/>
    <lineage>
        <taxon>unclassified sequences</taxon>
        <taxon>metagenomes</taxon>
        <taxon>ecological metagenomes</taxon>
    </lineage>
</organism>
<dbReference type="Pfam" id="PF02729">
    <property type="entry name" value="OTCace_N"/>
    <property type="match status" value="1"/>
</dbReference>
<dbReference type="SUPFAM" id="SSF53671">
    <property type="entry name" value="Aspartate/ornithine carbamoyltransferase"/>
    <property type="match status" value="1"/>
</dbReference>
<dbReference type="InterPro" id="IPR006130">
    <property type="entry name" value="Asp/Orn_carbamoylTrfase"/>
</dbReference>
<feature type="compositionally biased region" description="Polar residues" evidence="2">
    <location>
        <begin position="38"/>
        <end position="49"/>
    </location>
</feature>
<dbReference type="InterPro" id="IPR036901">
    <property type="entry name" value="Asp/Orn_carbamoylTrfase_sf"/>
</dbReference>
<evidence type="ECO:0008006" key="6">
    <source>
        <dbReference type="Google" id="ProtNLM"/>
    </source>
</evidence>
<sequence length="269" mass="28564">MRGRDLLSIADLSPEELSRVLETARALKQGLRPVPQRQAGSGQASNETMRSGESDSRRLLAGKTLALLFEKPSLRTRVSFDVGMRQLGGDCIYVSPAEVGLGTREPVEDVARVMSRYVDCIAARTFAQETVEQLARWADVPVINALSEGEHPCQALADLLTILEHKGRLEGVSLAYIGDGNNVARSLCLAAGMMGMEFRIAAPQGYELDETTVSRAGELARGSGGGIVCVREAMEAAAGAEPPPPSSALANWSSCGSSSRLNKNSSSST</sequence>
<dbReference type="AlphaFoldDB" id="A0A0F9A3T2"/>
<reference evidence="5" key="1">
    <citation type="journal article" date="2015" name="Nature">
        <title>Complex archaea that bridge the gap between prokaryotes and eukaryotes.</title>
        <authorList>
            <person name="Spang A."/>
            <person name="Saw J.H."/>
            <person name="Jorgensen S.L."/>
            <person name="Zaremba-Niedzwiedzka K."/>
            <person name="Martijn J."/>
            <person name="Lind A.E."/>
            <person name="van Eijk R."/>
            <person name="Schleper C."/>
            <person name="Guy L."/>
            <person name="Ettema T.J."/>
        </authorList>
    </citation>
    <scope>NUCLEOTIDE SEQUENCE</scope>
</reference>
<dbReference type="InterPro" id="IPR006131">
    <property type="entry name" value="Asp_carbamoyltransf_Asp/Orn-bd"/>
</dbReference>
<proteinExistence type="predicted"/>
<comment type="caution">
    <text evidence="5">The sequence shown here is derived from an EMBL/GenBank/DDBJ whole genome shotgun (WGS) entry which is preliminary data.</text>
</comment>
<dbReference type="Pfam" id="PF00185">
    <property type="entry name" value="OTCace"/>
    <property type="match status" value="1"/>
</dbReference>
<dbReference type="InterPro" id="IPR006132">
    <property type="entry name" value="Asp/Orn_carbamoyltranf_P-bd"/>
</dbReference>
<feature type="region of interest" description="Disordered" evidence="2">
    <location>
        <begin position="238"/>
        <end position="269"/>
    </location>
</feature>
<evidence type="ECO:0000256" key="2">
    <source>
        <dbReference type="SAM" id="MobiDB-lite"/>
    </source>
</evidence>